<dbReference type="PANTHER" id="PTHR10826:SF36">
    <property type="entry name" value="OS08G0439900 PROTEIN"/>
    <property type="match status" value="1"/>
</dbReference>
<dbReference type="FunFam" id="3.10.280.10:FF:000003">
    <property type="entry name" value="Mitochondrial glycoprotein"/>
    <property type="match status" value="1"/>
</dbReference>
<dbReference type="GO" id="GO:0005759">
    <property type="term" value="C:mitochondrial matrix"/>
    <property type="evidence" value="ECO:0007669"/>
    <property type="project" value="InterPro"/>
</dbReference>
<reference evidence="1 2" key="1">
    <citation type="submission" date="2019-12" db="EMBL/GenBank/DDBJ databases">
        <authorList>
            <person name="Alioto T."/>
            <person name="Alioto T."/>
            <person name="Gomez Garrido J."/>
        </authorList>
    </citation>
    <scope>NUCLEOTIDE SEQUENCE [LARGE SCALE GENOMIC DNA]</scope>
</reference>
<dbReference type="OrthoDB" id="278212at2759"/>
<dbReference type="Gene3D" id="3.10.280.10">
    <property type="entry name" value="Mitochondrial glycoprotein"/>
    <property type="match status" value="1"/>
</dbReference>
<dbReference type="InterPro" id="IPR036561">
    <property type="entry name" value="MAM33_sf"/>
</dbReference>
<dbReference type="EMBL" id="CACTIH010009383">
    <property type="protein sequence ID" value="CAA3030605.1"/>
    <property type="molecule type" value="Genomic_DNA"/>
</dbReference>
<keyword evidence="2" id="KW-1185">Reference proteome</keyword>
<dbReference type="Proteomes" id="UP000594638">
    <property type="component" value="Unassembled WGS sequence"/>
</dbReference>
<dbReference type="Gramene" id="OE9A003482T1">
    <property type="protein sequence ID" value="OE9A003482C1"/>
    <property type="gene ID" value="OE9A003482"/>
</dbReference>
<dbReference type="AlphaFoldDB" id="A0A8S0VJR4"/>
<dbReference type="PANTHER" id="PTHR10826">
    <property type="entry name" value="COMPLEMENT COMPONENT 1"/>
    <property type="match status" value="1"/>
</dbReference>
<dbReference type="InterPro" id="IPR003428">
    <property type="entry name" value="MAM33"/>
</dbReference>
<proteinExistence type="predicted"/>
<evidence type="ECO:0000313" key="2">
    <source>
        <dbReference type="Proteomes" id="UP000594638"/>
    </source>
</evidence>
<name>A0A8S0VJR4_OLEEU</name>
<dbReference type="SUPFAM" id="SSF54529">
    <property type="entry name" value="Mitochondrial glycoprotein MAM33-like"/>
    <property type="match status" value="1"/>
</dbReference>
<evidence type="ECO:0000313" key="1">
    <source>
        <dbReference type="EMBL" id="CAA3030605.1"/>
    </source>
</evidence>
<protein>
    <submittedName>
        <fullName evidence="1">Mitochondrial acidic MAM33</fullName>
    </submittedName>
</protein>
<comment type="caution">
    <text evidence="1">The sequence shown here is derived from an EMBL/GenBank/DDBJ whole genome shotgun (WGS) entry which is preliminary data.</text>
</comment>
<dbReference type="Pfam" id="PF02330">
    <property type="entry name" value="MAM33"/>
    <property type="match status" value="1"/>
</dbReference>
<sequence length="233" mass="27284">MAHRFVRSLRGTLNYLALQQSKPVGNVFQSSSRTYVAEMRKSAFEGNILRLIRNEIQYELDRSPPLQPTSEFHAFKVDERPGEQWIRLSRKFGENEEIKVEVTMFDGSLPIKKTSDIATEDDVQLHITIIVDIFKGEDNDVLEFVCSAWPNSIEIRKVFTRGHNRIKIQPYTGPGFKELDDELQDSLYDFLEARGINDELAEYLHQYMKNKDKTEYIRWMETLKSFVEKNPKN</sequence>
<gene>
    <name evidence="1" type="ORF">OLEA9_A003482</name>
</gene>
<organism evidence="1 2">
    <name type="scientific">Olea europaea subsp. europaea</name>
    <dbReference type="NCBI Taxonomy" id="158383"/>
    <lineage>
        <taxon>Eukaryota</taxon>
        <taxon>Viridiplantae</taxon>
        <taxon>Streptophyta</taxon>
        <taxon>Embryophyta</taxon>
        <taxon>Tracheophyta</taxon>
        <taxon>Spermatophyta</taxon>
        <taxon>Magnoliopsida</taxon>
        <taxon>eudicotyledons</taxon>
        <taxon>Gunneridae</taxon>
        <taxon>Pentapetalae</taxon>
        <taxon>asterids</taxon>
        <taxon>lamiids</taxon>
        <taxon>Lamiales</taxon>
        <taxon>Oleaceae</taxon>
        <taxon>Oleeae</taxon>
        <taxon>Olea</taxon>
    </lineage>
</organism>
<accession>A0A8S0VJR4</accession>